<dbReference type="EMBL" id="KZ302110">
    <property type="protein sequence ID" value="PFH47470.1"/>
    <property type="molecule type" value="Genomic_DNA"/>
</dbReference>
<feature type="compositionally biased region" description="Low complexity" evidence="1">
    <location>
        <begin position="38"/>
        <end position="63"/>
    </location>
</feature>
<feature type="compositionally biased region" description="Basic and acidic residues" evidence="1">
    <location>
        <begin position="272"/>
        <end position="285"/>
    </location>
</feature>
<name>A0A2A9NIE4_9AGAR</name>
<evidence type="ECO:0000313" key="2">
    <source>
        <dbReference type="EMBL" id="PFH47470.1"/>
    </source>
</evidence>
<sequence length="599" mass="63283">MSASFSWQDTLRAYAPSLPSIPSCLPLIPCLPSSSHPHLLPSSDSTDSLTSYHSSHPNQNPTSNRPPPPPPPAIRSSSSSSTDGSLLRPLLFDTYSDTDTNADTVSLRSDIIGTRGQKIVLGDIEPDDPNQNVNPTRRRRRRRKESKQVKGGGWGWLSGIREGLLMLVGGGGSRRTGGEIQLPLTDDEGESEGDGEGDGWGREMGRNERRVTRSRRVRTTSEGTLDSDAAPLDDEAIGRGVGALLMNTGAGVSTGSESTAAAAVPAPPSELEELRQKVRDVEREERKRRRREKREMERASRAGLENGGEAGGEGKFEGFQGSGGGDASVLVMSSSVGGTSSGRDMIRKTPRGGEDEDDDEDADLDGVVYARNTGAGSAGGAGSDSKSRTTTSATSLSGRQSYRHPRDAERFHEDLFNDAGGHVPPAQMQMQLQPQEPMQFGFGGEGAMQKVRKTKKSKSGSQTTRPSVRSVGGGSTGTGASSVATPSSLGSPVSRDFDGGYGYGYGEGGLRLLPRVEEGVQHMTSPLQSGFGLGVVTAGEDGGEEVVDEGRRGFPSVGFGLGGGAGGKVTKLNGAFLARKDGEDEEGRTRTRNQRFVNF</sequence>
<evidence type="ECO:0000313" key="3">
    <source>
        <dbReference type="Proteomes" id="UP000242287"/>
    </source>
</evidence>
<reference evidence="2 3" key="1">
    <citation type="submission" date="2014-02" db="EMBL/GenBank/DDBJ databases">
        <title>Transposable element dynamics among asymbiotic and ectomycorrhizal Amanita fungi.</title>
        <authorList>
            <consortium name="DOE Joint Genome Institute"/>
            <person name="Hess J."/>
            <person name="Skrede I."/>
            <person name="Wolfe B."/>
            <person name="LaButti K."/>
            <person name="Ohm R.A."/>
            <person name="Grigoriev I.V."/>
            <person name="Pringle A."/>
        </authorList>
    </citation>
    <scope>NUCLEOTIDE SEQUENCE [LARGE SCALE GENOMIC DNA]</scope>
    <source>
        <strain evidence="2 3">SKay4041</strain>
    </source>
</reference>
<protein>
    <submittedName>
        <fullName evidence="2">Uncharacterized protein</fullName>
    </submittedName>
</protein>
<feature type="compositionally biased region" description="Basic and acidic residues" evidence="1">
    <location>
        <begin position="344"/>
        <end position="353"/>
    </location>
</feature>
<dbReference type="Proteomes" id="UP000242287">
    <property type="component" value="Unassembled WGS sequence"/>
</dbReference>
<feature type="compositionally biased region" description="Basic and acidic residues" evidence="1">
    <location>
        <begin position="404"/>
        <end position="415"/>
    </location>
</feature>
<feature type="compositionally biased region" description="Low complexity" evidence="1">
    <location>
        <begin position="424"/>
        <end position="439"/>
    </location>
</feature>
<feature type="compositionally biased region" description="Low complexity" evidence="1">
    <location>
        <begin position="328"/>
        <end position="342"/>
    </location>
</feature>
<gene>
    <name evidence="2" type="ORF">AMATHDRAFT_50297</name>
</gene>
<feature type="region of interest" description="Disordered" evidence="1">
    <location>
        <begin position="38"/>
        <end position="85"/>
    </location>
</feature>
<feature type="compositionally biased region" description="Low complexity" evidence="1">
    <location>
        <begin position="459"/>
        <end position="470"/>
    </location>
</feature>
<keyword evidence="3" id="KW-1185">Reference proteome</keyword>
<feature type="compositionally biased region" description="Low complexity" evidence="1">
    <location>
        <begin position="478"/>
        <end position="488"/>
    </location>
</feature>
<feature type="region of interest" description="Disordered" evidence="1">
    <location>
        <begin position="173"/>
        <end position="233"/>
    </location>
</feature>
<feature type="compositionally biased region" description="Acidic residues" evidence="1">
    <location>
        <begin position="185"/>
        <end position="197"/>
    </location>
</feature>
<accession>A0A2A9NIE4</accession>
<organism evidence="2 3">
    <name type="scientific">Amanita thiersii Skay4041</name>
    <dbReference type="NCBI Taxonomy" id="703135"/>
    <lineage>
        <taxon>Eukaryota</taxon>
        <taxon>Fungi</taxon>
        <taxon>Dikarya</taxon>
        <taxon>Basidiomycota</taxon>
        <taxon>Agaricomycotina</taxon>
        <taxon>Agaricomycetes</taxon>
        <taxon>Agaricomycetidae</taxon>
        <taxon>Agaricales</taxon>
        <taxon>Pluteineae</taxon>
        <taxon>Amanitaceae</taxon>
        <taxon>Amanita</taxon>
    </lineage>
</organism>
<feature type="compositionally biased region" description="Basic and acidic residues" evidence="1">
    <location>
        <begin position="199"/>
        <end position="211"/>
    </location>
</feature>
<dbReference type="AlphaFoldDB" id="A0A2A9NIE4"/>
<feature type="region of interest" description="Disordered" evidence="1">
    <location>
        <begin position="252"/>
        <end position="500"/>
    </location>
</feature>
<feature type="region of interest" description="Disordered" evidence="1">
    <location>
        <begin position="121"/>
        <end position="153"/>
    </location>
</feature>
<feature type="compositionally biased region" description="Basic residues" evidence="1">
    <location>
        <begin position="136"/>
        <end position="145"/>
    </location>
</feature>
<evidence type="ECO:0000256" key="1">
    <source>
        <dbReference type="SAM" id="MobiDB-lite"/>
    </source>
</evidence>
<feature type="compositionally biased region" description="Pro residues" evidence="1">
    <location>
        <begin position="64"/>
        <end position="73"/>
    </location>
</feature>
<proteinExistence type="predicted"/>
<feature type="compositionally biased region" description="Acidic residues" evidence="1">
    <location>
        <begin position="354"/>
        <end position="364"/>
    </location>
</feature>
<feature type="compositionally biased region" description="Polar residues" evidence="1">
    <location>
        <begin position="388"/>
        <end position="400"/>
    </location>
</feature>